<dbReference type="Proteomes" id="UP001152049">
    <property type="component" value="Unassembled WGS sequence"/>
</dbReference>
<dbReference type="OrthoDB" id="206201at2759"/>
<evidence type="ECO:0000256" key="1">
    <source>
        <dbReference type="SAM" id="MobiDB-lite"/>
    </source>
</evidence>
<evidence type="ECO:0000313" key="3">
    <source>
        <dbReference type="Proteomes" id="UP001152049"/>
    </source>
</evidence>
<feature type="compositionally biased region" description="Basic and acidic residues" evidence="1">
    <location>
        <begin position="336"/>
        <end position="354"/>
    </location>
</feature>
<keyword evidence="3" id="KW-1185">Reference proteome</keyword>
<dbReference type="AlphaFoldDB" id="A0A9W8V8F0"/>
<reference evidence="2" key="1">
    <citation type="submission" date="2022-09" db="EMBL/GenBank/DDBJ databases">
        <title>Fusarium specimens isolated from Avocado Roots.</title>
        <authorList>
            <person name="Stajich J."/>
            <person name="Roper C."/>
            <person name="Heimlech-Rivalta G."/>
        </authorList>
    </citation>
    <scope>NUCLEOTIDE SEQUENCE</scope>
    <source>
        <strain evidence="2">CF00136</strain>
    </source>
</reference>
<accession>A0A9W8V8F0</accession>
<feature type="region of interest" description="Disordered" evidence="1">
    <location>
        <begin position="324"/>
        <end position="354"/>
    </location>
</feature>
<proteinExistence type="predicted"/>
<feature type="compositionally biased region" description="Acidic residues" evidence="1">
    <location>
        <begin position="324"/>
        <end position="335"/>
    </location>
</feature>
<gene>
    <name evidence="2" type="ORF">NW762_012752</name>
</gene>
<dbReference type="EMBL" id="JAOQAZ010000036">
    <property type="protein sequence ID" value="KAJ4248415.1"/>
    <property type="molecule type" value="Genomic_DNA"/>
</dbReference>
<sequence>MGSDQDEQPSPKRKLKSLPIIFRPENREQQEWHWNESFEPLLSEIKLQLITLGLKTGPEQERKAFLELSRIVDRDTYSAGLHEIQDFILGYRHPMVEDLVRSQGYPGAFHFESERYIWQIPAFMDEGIYIDQEYAKEQIKLLESNQCTVDDIWSRQEVVDWSSSTESSVLFVSGTSKSRQRMEKFSVELVDHFASNDYTTLHLLNPLPNEVDERMDGIYGIDVLRQLAIQCLRHPVRSEERSYLYTTLAEVTRNFKAAFHSGWFDCLAHAMEHYERVAIVIHEGVFRDMYENGGRWPYGLLKLIKKLQGKTLVKFIMVSDSTIDLDDDDDDDDAEGEKKEKEEDSIIKTMKVEK</sequence>
<name>A0A9W8V8F0_9HYPO</name>
<evidence type="ECO:0000313" key="2">
    <source>
        <dbReference type="EMBL" id="KAJ4248415.1"/>
    </source>
</evidence>
<comment type="caution">
    <text evidence="2">The sequence shown here is derived from an EMBL/GenBank/DDBJ whole genome shotgun (WGS) entry which is preliminary data.</text>
</comment>
<protein>
    <submittedName>
        <fullName evidence="2">Uncharacterized protein</fullName>
    </submittedName>
</protein>
<organism evidence="2 3">
    <name type="scientific">Fusarium torreyae</name>
    <dbReference type="NCBI Taxonomy" id="1237075"/>
    <lineage>
        <taxon>Eukaryota</taxon>
        <taxon>Fungi</taxon>
        <taxon>Dikarya</taxon>
        <taxon>Ascomycota</taxon>
        <taxon>Pezizomycotina</taxon>
        <taxon>Sordariomycetes</taxon>
        <taxon>Hypocreomycetidae</taxon>
        <taxon>Hypocreales</taxon>
        <taxon>Nectriaceae</taxon>
        <taxon>Fusarium</taxon>
    </lineage>
</organism>